<dbReference type="EMBL" id="CCYA01000240">
    <property type="protein sequence ID" value="CEH14285.1"/>
    <property type="molecule type" value="Genomic_DNA"/>
</dbReference>
<evidence type="ECO:0000313" key="1">
    <source>
        <dbReference type="EMBL" id="CEH14285.1"/>
    </source>
</evidence>
<protein>
    <submittedName>
        <fullName evidence="1">Uncharacterized protein</fullName>
    </submittedName>
</protein>
<dbReference type="AlphaFoldDB" id="A0A0P1BF65"/>
<name>A0A0P1BF65_9BASI</name>
<reference evidence="1 2" key="1">
    <citation type="submission" date="2014-09" db="EMBL/GenBank/DDBJ databases">
        <authorList>
            <person name="Magalhaes I.L.F."/>
            <person name="Oliveira U."/>
            <person name="Santos F.R."/>
            <person name="Vidigal T.H.D.A."/>
            <person name="Brescovit A.D."/>
            <person name="Santos A.J."/>
        </authorList>
    </citation>
    <scope>NUCLEOTIDE SEQUENCE [LARGE SCALE GENOMIC DNA]</scope>
</reference>
<keyword evidence="2" id="KW-1185">Reference proteome</keyword>
<dbReference type="Proteomes" id="UP000054845">
    <property type="component" value="Unassembled WGS sequence"/>
</dbReference>
<organism evidence="1 2">
    <name type="scientific">Ceraceosorus bombacis</name>
    <dbReference type="NCBI Taxonomy" id="401625"/>
    <lineage>
        <taxon>Eukaryota</taxon>
        <taxon>Fungi</taxon>
        <taxon>Dikarya</taxon>
        <taxon>Basidiomycota</taxon>
        <taxon>Ustilaginomycotina</taxon>
        <taxon>Exobasidiomycetes</taxon>
        <taxon>Ceraceosorales</taxon>
        <taxon>Ceraceosoraceae</taxon>
        <taxon>Ceraceosorus</taxon>
    </lineage>
</organism>
<proteinExistence type="predicted"/>
<sequence length="68" mass="7168">MSACMIGYNSSYPCARCRSSIGRNDPQIRHAHVYTIDSSCAEIVNTFGVAGGVVGWRVRGPGGAGRPP</sequence>
<accession>A0A0P1BF65</accession>
<evidence type="ECO:0000313" key="2">
    <source>
        <dbReference type="Proteomes" id="UP000054845"/>
    </source>
</evidence>